<protein>
    <submittedName>
        <fullName evidence="1">5477_t:CDS:1</fullName>
    </submittedName>
</protein>
<evidence type="ECO:0000313" key="2">
    <source>
        <dbReference type="Proteomes" id="UP000789405"/>
    </source>
</evidence>
<gene>
    <name evidence="1" type="ORF">DERYTH_LOCUS26400</name>
</gene>
<comment type="caution">
    <text evidence="1">The sequence shown here is derived from an EMBL/GenBank/DDBJ whole genome shotgun (WGS) entry which is preliminary data.</text>
</comment>
<keyword evidence="2" id="KW-1185">Reference proteome</keyword>
<accession>A0A9N9KAC1</accession>
<feature type="non-terminal residue" evidence="1">
    <location>
        <position position="1"/>
    </location>
</feature>
<sequence>IIEFKFLFEVPKSFEFKFEVYISLADVLSPLNDNGYLSSDDEIEAEFIKTSKQIDSRTYTINLNGERKAIIFIGCSL</sequence>
<dbReference type="Proteomes" id="UP000789405">
    <property type="component" value="Unassembled WGS sequence"/>
</dbReference>
<reference evidence="1" key="1">
    <citation type="submission" date="2021-06" db="EMBL/GenBank/DDBJ databases">
        <authorList>
            <person name="Kallberg Y."/>
            <person name="Tangrot J."/>
            <person name="Rosling A."/>
        </authorList>
    </citation>
    <scope>NUCLEOTIDE SEQUENCE</scope>
    <source>
        <strain evidence="1">MA453B</strain>
    </source>
</reference>
<proteinExistence type="predicted"/>
<dbReference type="EMBL" id="CAJVPY010054883">
    <property type="protein sequence ID" value="CAG8817170.1"/>
    <property type="molecule type" value="Genomic_DNA"/>
</dbReference>
<organism evidence="1 2">
    <name type="scientific">Dentiscutata erythropus</name>
    <dbReference type="NCBI Taxonomy" id="1348616"/>
    <lineage>
        <taxon>Eukaryota</taxon>
        <taxon>Fungi</taxon>
        <taxon>Fungi incertae sedis</taxon>
        <taxon>Mucoromycota</taxon>
        <taxon>Glomeromycotina</taxon>
        <taxon>Glomeromycetes</taxon>
        <taxon>Diversisporales</taxon>
        <taxon>Gigasporaceae</taxon>
        <taxon>Dentiscutata</taxon>
    </lineage>
</organism>
<dbReference type="AlphaFoldDB" id="A0A9N9KAC1"/>
<feature type="non-terminal residue" evidence="1">
    <location>
        <position position="77"/>
    </location>
</feature>
<evidence type="ECO:0000313" key="1">
    <source>
        <dbReference type="EMBL" id="CAG8817170.1"/>
    </source>
</evidence>
<name>A0A9N9KAC1_9GLOM</name>